<dbReference type="SUPFAM" id="SSF51735">
    <property type="entry name" value="NAD(P)-binding Rossmann-fold domains"/>
    <property type="match status" value="1"/>
</dbReference>
<dbReference type="GO" id="GO:0019353">
    <property type="term" value="P:protoporphyrinogen IX biosynthetic process from glutamate"/>
    <property type="evidence" value="ECO:0007669"/>
    <property type="project" value="TreeGrafter"/>
</dbReference>
<evidence type="ECO:0000256" key="9">
    <source>
        <dbReference type="PIRSR" id="PIRSR000445-1"/>
    </source>
</evidence>
<evidence type="ECO:0000256" key="10">
    <source>
        <dbReference type="PIRSR" id="PIRSR000445-2"/>
    </source>
</evidence>
<comment type="domain">
    <text evidence="8">Possesses an unusual extended V-shaped dimeric structure with each monomer consisting of three distinct domains arranged along a curved 'spinal' alpha-helix. The N-terminal catalytic domain specifically recognizes the glutamate moiety of the substrate. The second domain is the NADPH-binding domain, and the third C-terminal domain is responsible for dimerization.</text>
</comment>
<dbReference type="AlphaFoldDB" id="A0A4R5BU63"/>
<evidence type="ECO:0000259" key="15">
    <source>
        <dbReference type="Pfam" id="PF01488"/>
    </source>
</evidence>
<evidence type="ECO:0000256" key="8">
    <source>
        <dbReference type="HAMAP-Rule" id="MF_00087"/>
    </source>
</evidence>
<dbReference type="Pfam" id="PF00745">
    <property type="entry name" value="GlutR_dimer"/>
    <property type="match status" value="1"/>
</dbReference>
<evidence type="ECO:0000259" key="16">
    <source>
        <dbReference type="Pfam" id="PF05201"/>
    </source>
</evidence>
<evidence type="ECO:0000313" key="18">
    <source>
        <dbReference type="Proteomes" id="UP000295578"/>
    </source>
</evidence>
<dbReference type="UniPathway" id="UPA00251">
    <property type="reaction ID" value="UER00316"/>
</dbReference>
<comment type="pathway">
    <text evidence="1 8 13">Porphyrin-containing compound metabolism; protoporphyrin-IX biosynthesis; 5-aminolevulinate from L-glutamyl-tRNA(Glu): step 1/2.</text>
</comment>
<comment type="caution">
    <text evidence="17">The sequence shown here is derived from an EMBL/GenBank/DDBJ whole genome shotgun (WGS) entry which is preliminary data.</text>
</comment>
<dbReference type="InterPro" id="IPR000343">
    <property type="entry name" value="4pyrrol_synth_GluRdtase"/>
</dbReference>
<feature type="binding site" evidence="8 10">
    <location>
        <position position="109"/>
    </location>
    <ligand>
        <name>substrate</name>
    </ligand>
</feature>
<dbReference type="SUPFAM" id="SSF69742">
    <property type="entry name" value="Glutamyl tRNA-reductase catalytic, N-terminal domain"/>
    <property type="match status" value="1"/>
</dbReference>
<feature type="site" description="Important for activity" evidence="8 12">
    <location>
        <position position="99"/>
    </location>
</feature>
<keyword evidence="4 8" id="KW-0521">NADP</keyword>
<evidence type="ECO:0000256" key="4">
    <source>
        <dbReference type="ARBA" id="ARBA00022857"/>
    </source>
</evidence>
<feature type="binding site" evidence="8 11">
    <location>
        <begin position="189"/>
        <end position="194"/>
    </location>
    <ligand>
        <name>NADP(+)</name>
        <dbReference type="ChEBI" id="CHEBI:58349"/>
    </ligand>
</feature>
<dbReference type="GO" id="GO:0050661">
    <property type="term" value="F:NADP binding"/>
    <property type="evidence" value="ECO:0007669"/>
    <property type="project" value="InterPro"/>
</dbReference>
<feature type="binding site" evidence="8 10">
    <location>
        <position position="120"/>
    </location>
    <ligand>
        <name>substrate</name>
    </ligand>
</feature>
<dbReference type="InterPro" id="IPR036453">
    <property type="entry name" value="GluRdtase_dimer_dom_sf"/>
</dbReference>
<proteinExistence type="inferred from homology"/>
<dbReference type="GO" id="GO:0008883">
    <property type="term" value="F:glutamyl-tRNA reductase activity"/>
    <property type="evidence" value="ECO:0007669"/>
    <property type="project" value="UniProtKB-UniRule"/>
</dbReference>
<dbReference type="InterPro" id="IPR036343">
    <property type="entry name" value="GluRdtase_N_sf"/>
</dbReference>
<comment type="function">
    <text evidence="8">Catalyzes the NADPH-dependent reduction of glutamyl-tRNA(Glu) to glutamate 1-semialdehyde (GSA).</text>
</comment>
<dbReference type="NCBIfam" id="TIGR01035">
    <property type="entry name" value="hemA"/>
    <property type="match status" value="1"/>
</dbReference>
<dbReference type="Pfam" id="PF05201">
    <property type="entry name" value="GlutR_N"/>
    <property type="match status" value="1"/>
</dbReference>
<keyword evidence="6 8" id="KW-0627">Porphyrin biosynthesis</keyword>
<dbReference type="PIRSF" id="PIRSF000445">
    <property type="entry name" value="4pyrrol_synth_GluRdtase"/>
    <property type="match status" value="1"/>
</dbReference>
<feature type="domain" description="Glutamyl-tRNA reductase N-terminal" evidence="16">
    <location>
        <begin position="7"/>
        <end position="155"/>
    </location>
</feature>
<feature type="domain" description="Tetrapyrrole biosynthesis glutamyl-tRNA reductase dimerisation" evidence="14">
    <location>
        <begin position="313"/>
        <end position="409"/>
    </location>
</feature>
<evidence type="ECO:0000256" key="11">
    <source>
        <dbReference type="PIRSR" id="PIRSR000445-3"/>
    </source>
</evidence>
<dbReference type="PANTHER" id="PTHR43013">
    <property type="entry name" value="GLUTAMYL-TRNA REDUCTASE"/>
    <property type="match status" value="1"/>
</dbReference>
<feature type="active site" description="Nucleophile" evidence="8 9">
    <location>
        <position position="50"/>
    </location>
</feature>
<dbReference type="Pfam" id="PF01488">
    <property type="entry name" value="Shikimate_DH"/>
    <property type="match status" value="1"/>
</dbReference>
<feature type="domain" description="Quinate/shikimate 5-dehydrogenase/glutamyl-tRNA reductase" evidence="15">
    <location>
        <begin position="177"/>
        <end position="297"/>
    </location>
</feature>
<keyword evidence="5 8" id="KW-0560">Oxidoreductase</keyword>
<organism evidence="17 18">
    <name type="scientific">Actinomadura darangshiensis</name>
    <dbReference type="NCBI Taxonomy" id="705336"/>
    <lineage>
        <taxon>Bacteria</taxon>
        <taxon>Bacillati</taxon>
        <taxon>Actinomycetota</taxon>
        <taxon>Actinomycetes</taxon>
        <taxon>Streptosporangiales</taxon>
        <taxon>Thermomonosporaceae</taxon>
        <taxon>Actinomadura</taxon>
    </lineage>
</organism>
<evidence type="ECO:0000259" key="14">
    <source>
        <dbReference type="Pfam" id="PF00745"/>
    </source>
</evidence>
<feature type="binding site" evidence="8 10">
    <location>
        <begin position="114"/>
        <end position="116"/>
    </location>
    <ligand>
        <name>substrate</name>
    </ligand>
</feature>
<comment type="similarity">
    <text evidence="2 8 13">Belongs to the glutamyl-tRNA reductase family.</text>
</comment>
<accession>A0A4R5BU63</accession>
<dbReference type="FunFam" id="3.30.460.30:FF:000001">
    <property type="entry name" value="Glutamyl-tRNA reductase"/>
    <property type="match status" value="1"/>
</dbReference>
<sequence length="425" mass="44704">MTLVATGLSHRSTDIGMLEQFALDRAQTAGLRGKLSAAGEIGEVVVLATCNRVEVYADTADPGGALGRIRAELAEITGADELALAPHLYGRRGRDAVRHLFRVACGLDSMLVGEAQIRGQVRDAYADARAEAAVGPVLHDLFQQAFRLGKRAESELGIGRMGASLVEVGLRAGGGHLGTLRGRRALVVGAGAMGALAATALADADVAEIVIANRTPARARRVAAQVGGRARGLAGLDEAIARSDVVVATAAAGEALLTAGMFPSGRPMFVLDLSMPRSAEPEVGKGDGILLVDLEALGERLRGERAELPAESAERMVDAEVEEYARRERAAAAKPAIVAMRTTALAALETELTRFHQRVPSLSADTRSEVDSMARRLVDKFLHRPTVRVKSMAAAENPVYVQVLRDLFDPDHPAGGIPGNVESKG</sequence>
<dbReference type="EMBL" id="SMKY01000011">
    <property type="protein sequence ID" value="TDD89609.1"/>
    <property type="molecule type" value="Genomic_DNA"/>
</dbReference>
<evidence type="ECO:0000256" key="7">
    <source>
        <dbReference type="ARBA" id="ARBA00047464"/>
    </source>
</evidence>
<evidence type="ECO:0000256" key="5">
    <source>
        <dbReference type="ARBA" id="ARBA00023002"/>
    </source>
</evidence>
<feature type="binding site" evidence="8 10">
    <location>
        <begin position="49"/>
        <end position="52"/>
    </location>
    <ligand>
        <name>substrate</name>
    </ligand>
</feature>
<comment type="subunit">
    <text evidence="8">Homodimer.</text>
</comment>
<protein>
    <recommendedName>
        <fullName evidence="3 8">Glutamyl-tRNA reductase</fullName>
        <shortName evidence="8">GluTR</shortName>
        <ecNumber evidence="3 8">1.2.1.70</ecNumber>
    </recommendedName>
</protein>
<evidence type="ECO:0000313" key="17">
    <source>
        <dbReference type="EMBL" id="TDD89609.1"/>
    </source>
</evidence>
<evidence type="ECO:0000256" key="6">
    <source>
        <dbReference type="ARBA" id="ARBA00023244"/>
    </source>
</evidence>
<evidence type="ECO:0000256" key="3">
    <source>
        <dbReference type="ARBA" id="ARBA00012970"/>
    </source>
</evidence>
<dbReference type="Gene3D" id="3.40.50.720">
    <property type="entry name" value="NAD(P)-binding Rossmann-like Domain"/>
    <property type="match status" value="1"/>
</dbReference>
<dbReference type="Proteomes" id="UP000295578">
    <property type="component" value="Unassembled WGS sequence"/>
</dbReference>
<dbReference type="HAMAP" id="MF_00087">
    <property type="entry name" value="Glu_tRNA_reductase"/>
    <property type="match status" value="1"/>
</dbReference>
<keyword evidence="18" id="KW-1185">Reference proteome</keyword>
<dbReference type="Gene3D" id="3.30.460.30">
    <property type="entry name" value="Glutamyl-tRNA reductase, N-terminal domain"/>
    <property type="match status" value="1"/>
</dbReference>
<evidence type="ECO:0000256" key="2">
    <source>
        <dbReference type="ARBA" id="ARBA00005916"/>
    </source>
</evidence>
<evidence type="ECO:0000256" key="1">
    <source>
        <dbReference type="ARBA" id="ARBA00005059"/>
    </source>
</evidence>
<dbReference type="PANTHER" id="PTHR43013:SF1">
    <property type="entry name" value="GLUTAMYL-TRNA REDUCTASE"/>
    <property type="match status" value="1"/>
</dbReference>
<evidence type="ECO:0000256" key="12">
    <source>
        <dbReference type="PIRSR" id="PIRSR000445-4"/>
    </source>
</evidence>
<comment type="catalytic activity">
    <reaction evidence="7 8 13">
        <text>(S)-4-amino-5-oxopentanoate + tRNA(Glu) + NADP(+) = L-glutamyl-tRNA(Glu) + NADPH + H(+)</text>
        <dbReference type="Rhea" id="RHEA:12344"/>
        <dbReference type="Rhea" id="RHEA-COMP:9663"/>
        <dbReference type="Rhea" id="RHEA-COMP:9680"/>
        <dbReference type="ChEBI" id="CHEBI:15378"/>
        <dbReference type="ChEBI" id="CHEBI:57501"/>
        <dbReference type="ChEBI" id="CHEBI:57783"/>
        <dbReference type="ChEBI" id="CHEBI:58349"/>
        <dbReference type="ChEBI" id="CHEBI:78442"/>
        <dbReference type="ChEBI" id="CHEBI:78520"/>
        <dbReference type="EC" id="1.2.1.70"/>
    </reaction>
</comment>
<evidence type="ECO:0000256" key="13">
    <source>
        <dbReference type="RuleBase" id="RU000584"/>
    </source>
</evidence>
<dbReference type="InterPro" id="IPR006151">
    <property type="entry name" value="Shikm_DH/Glu-tRNA_Rdtase"/>
</dbReference>
<dbReference type="InterPro" id="IPR036291">
    <property type="entry name" value="NAD(P)-bd_dom_sf"/>
</dbReference>
<dbReference type="SUPFAM" id="SSF69075">
    <property type="entry name" value="Glutamyl tRNA-reductase dimerization domain"/>
    <property type="match status" value="1"/>
</dbReference>
<dbReference type="EC" id="1.2.1.70" evidence="3 8"/>
<gene>
    <name evidence="8" type="primary">hemA</name>
    <name evidence="17" type="ORF">E1293_04440</name>
</gene>
<comment type="miscellaneous">
    <text evidence="8">During catalysis, the active site Cys acts as a nucleophile attacking the alpha-carbonyl group of tRNA-bound glutamate with the formation of a thioester intermediate between enzyme and glutamate, and the concomitant release of tRNA(Glu). The thioester intermediate is finally reduced by direct hydride transfer from NADPH, to form the product GSA.</text>
</comment>
<name>A0A4R5BU63_9ACTN</name>
<dbReference type="InterPro" id="IPR015895">
    <property type="entry name" value="4pyrrol_synth_GluRdtase_N"/>
</dbReference>
<reference evidence="17 18" key="1">
    <citation type="submission" date="2019-03" db="EMBL/GenBank/DDBJ databases">
        <title>Draft genome sequences of novel Actinobacteria.</title>
        <authorList>
            <person name="Sahin N."/>
            <person name="Ay H."/>
            <person name="Saygin H."/>
        </authorList>
    </citation>
    <scope>NUCLEOTIDE SEQUENCE [LARGE SCALE GENOMIC DNA]</scope>
    <source>
        <strain evidence="17 18">DSM 45941</strain>
    </source>
</reference>
<dbReference type="OrthoDB" id="110209at2"/>
<dbReference type="RefSeq" id="WP_132194066.1">
    <property type="nucleotide sequence ID" value="NZ_SMKY01000011.1"/>
</dbReference>
<dbReference type="InterPro" id="IPR015896">
    <property type="entry name" value="4pyrrol_synth_GluRdtase_dimer"/>
</dbReference>